<dbReference type="RefSeq" id="XP_007395417.1">
    <property type="nucleotide sequence ID" value="XM_007395355.1"/>
</dbReference>
<dbReference type="GO" id="GO:0016614">
    <property type="term" value="F:oxidoreductase activity, acting on CH-OH group of donors"/>
    <property type="evidence" value="ECO:0007669"/>
    <property type="project" value="UniProtKB-ARBA"/>
</dbReference>
<evidence type="ECO:0000256" key="2">
    <source>
        <dbReference type="ARBA" id="ARBA00023002"/>
    </source>
</evidence>
<dbReference type="KEGG" id="pco:PHACADRAFT_95787"/>
<keyword evidence="4" id="KW-1185">Reference proteome</keyword>
<dbReference type="STRING" id="650164.K5WX60"/>
<accession>K5WX60</accession>
<dbReference type="PRINTS" id="PR00080">
    <property type="entry name" value="SDRFAMILY"/>
</dbReference>
<organism evidence="3 4">
    <name type="scientific">Phanerochaete carnosa (strain HHB-10118-sp)</name>
    <name type="common">White-rot fungus</name>
    <name type="synonym">Peniophora carnosa</name>
    <dbReference type="NCBI Taxonomy" id="650164"/>
    <lineage>
        <taxon>Eukaryota</taxon>
        <taxon>Fungi</taxon>
        <taxon>Dikarya</taxon>
        <taxon>Basidiomycota</taxon>
        <taxon>Agaricomycotina</taxon>
        <taxon>Agaricomycetes</taxon>
        <taxon>Polyporales</taxon>
        <taxon>Phanerochaetaceae</taxon>
        <taxon>Phanerochaete</taxon>
    </lineage>
</organism>
<dbReference type="PRINTS" id="PR00081">
    <property type="entry name" value="GDHRDH"/>
</dbReference>
<dbReference type="HOGENOM" id="CLU_010194_1_3_1"/>
<dbReference type="Gene3D" id="3.40.50.720">
    <property type="entry name" value="NAD(P)-binding Rossmann-like Domain"/>
    <property type="match status" value="1"/>
</dbReference>
<dbReference type="OrthoDB" id="498125at2759"/>
<comment type="similarity">
    <text evidence="1">Belongs to the short-chain dehydrogenases/reductases (SDR) family.</text>
</comment>
<name>K5WX60_PHACS</name>
<dbReference type="FunFam" id="3.40.50.720:FF:000084">
    <property type="entry name" value="Short-chain dehydrogenase reductase"/>
    <property type="match status" value="1"/>
</dbReference>
<dbReference type="InterPro" id="IPR002347">
    <property type="entry name" value="SDR_fam"/>
</dbReference>
<gene>
    <name evidence="3" type="ORF">PHACADRAFT_95787</name>
</gene>
<evidence type="ECO:0000256" key="1">
    <source>
        <dbReference type="ARBA" id="ARBA00006484"/>
    </source>
</evidence>
<reference evidence="3 4" key="1">
    <citation type="journal article" date="2012" name="BMC Genomics">
        <title>Comparative genomics of the white-rot fungi, Phanerochaete carnosa and P. chrysosporium, to elucidate the genetic basis of the distinct wood types they colonize.</title>
        <authorList>
            <person name="Suzuki H."/>
            <person name="MacDonald J."/>
            <person name="Syed K."/>
            <person name="Salamov A."/>
            <person name="Hori C."/>
            <person name="Aerts A."/>
            <person name="Henrissat B."/>
            <person name="Wiebenga A."/>
            <person name="vanKuyk P.A."/>
            <person name="Barry K."/>
            <person name="Lindquist E."/>
            <person name="LaButti K."/>
            <person name="Lapidus A."/>
            <person name="Lucas S."/>
            <person name="Coutinho P."/>
            <person name="Gong Y."/>
            <person name="Samejima M."/>
            <person name="Mahadevan R."/>
            <person name="Abou-Zaid M."/>
            <person name="de Vries R.P."/>
            <person name="Igarashi K."/>
            <person name="Yadav J.S."/>
            <person name="Grigoriev I.V."/>
            <person name="Master E.R."/>
        </authorList>
    </citation>
    <scope>NUCLEOTIDE SEQUENCE [LARGE SCALE GENOMIC DNA]</scope>
    <source>
        <strain evidence="3 4">HHB-10118-sp</strain>
    </source>
</reference>
<dbReference type="SUPFAM" id="SSF51735">
    <property type="entry name" value="NAD(P)-binding Rossmann-fold domains"/>
    <property type="match status" value="1"/>
</dbReference>
<dbReference type="InParanoid" id="K5WX60"/>
<dbReference type="PANTHER" id="PTHR48107">
    <property type="entry name" value="NADPH-DEPENDENT ALDEHYDE REDUCTASE-LIKE PROTEIN, CHLOROPLASTIC-RELATED"/>
    <property type="match status" value="1"/>
</dbReference>
<dbReference type="AlphaFoldDB" id="K5WX60"/>
<evidence type="ECO:0000313" key="3">
    <source>
        <dbReference type="EMBL" id="EKM55072.1"/>
    </source>
</evidence>
<dbReference type="EMBL" id="JH930472">
    <property type="protein sequence ID" value="EKM55072.1"/>
    <property type="molecule type" value="Genomic_DNA"/>
</dbReference>
<keyword evidence="2" id="KW-0560">Oxidoreductase</keyword>
<dbReference type="GeneID" id="18920904"/>
<dbReference type="Proteomes" id="UP000008370">
    <property type="component" value="Unassembled WGS sequence"/>
</dbReference>
<proteinExistence type="inferred from homology"/>
<dbReference type="InterPro" id="IPR036291">
    <property type="entry name" value="NAD(P)-bd_dom_sf"/>
</dbReference>
<sequence length="254" mass="26721">MSLPLSGKVAIVTGSSRGIGAAIARRLATDGAHVVVNYNGSEAAAGQVVADINNEAHGRAVAIQADLSSVEEGVRLVEDTVKSLGRLDILVHNAAFKTTGELDAVGTADFDTQFSVNVRTPLFVTQAAARHLPKGGRVVFVTSNTTKTSAVTPEYLVYTASKGAAEQLVRVLAKDLGRRGITVNAVSPGATDTEFFREDCTSAAFVEYVTSQFPQRQIPVAEDIAPLVAFLARDEAGWVNGQCIMVNGVGFCQI</sequence>
<dbReference type="Pfam" id="PF13561">
    <property type="entry name" value="adh_short_C2"/>
    <property type="match status" value="1"/>
</dbReference>
<dbReference type="PANTHER" id="PTHR48107:SF7">
    <property type="entry name" value="RE15974P"/>
    <property type="match status" value="1"/>
</dbReference>
<evidence type="ECO:0000313" key="4">
    <source>
        <dbReference type="Proteomes" id="UP000008370"/>
    </source>
</evidence>
<protein>
    <submittedName>
        <fullName evidence="3">Uncharacterized protein</fullName>
    </submittedName>
</protein>